<dbReference type="EC" id="3.1.1.11" evidence="1"/>
<gene>
    <name evidence="1" type="ORF">IHE45_18G002900</name>
</gene>
<organism evidence="1 2">
    <name type="scientific">Dioscorea alata</name>
    <name type="common">Purple yam</name>
    <dbReference type="NCBI Taxonomy" id="55571"/>
    <lineage>
        <taxon>Eukaryota</taxon>
        <taxon>Viridiplantae</taxon>
        <taxon>Streptophyta</taxon>
        <taxon>Embryophyta</taxon>
        <taxon>Tracheophyta</taxon>
        <taxon>Spermatophyta</taxon>
        <taxon>Magnoliopsida</taxon>
        <taxon>Liliopsida</taxon>
        <taxon>Dioscoreales</taxon>
        <taxon>Dioscoreaceae</taxon>
        <taxon>Dioscorea</taxon>
    </lineage>
</organism>
<protein>
    <submittedName>
        <fullName evidence="1">Pectinesterase protein</fullName>
        <ecNumber evidence="1">3.1.1.11</ecNumber>
    </submittedName>
</protein>
<evidence type="ECO:0000313" key="2">
    <source>
        <dbReference type="Proteomes" id="UP000827976"/>
    </source>
</evidence>
<comment type="caution">
    <text evidence="1">The sequence shown here is derived from an EMBL/GenBank/DDBJ whole genome shotgun (WGS) entry which is preliminary data.</text>
</comment>
<dbReference type="Proteomes" id="UP000827976">
    <property type="component" value="Chromosome 18"/>
</dbReference>
<evidence type="ECO:0000313" key="1">
    <source>
        <dbReference type="EMBL" id="KAH7655327.1"/>
    </source>
</evidence>
<keyword evidence="2" id="KW-1185">Reference proteome</keyword>
<name>A0ACB7U4Z4_DIOAL</name>
<accession>A0ACB7U4Z4</accession>
<dbReference type="EMBL" id="CM037028">
    <property type="protein sequence ID" value="KAH7655327.1"/>
    <property type="molecule type" value="Genomic_DNA"/>
</dbReference>
<sequence length="568" mass="60162">MFPRRRFILCAFCVILATLILGASTTRKGGGGGGAQAQSQSHSSIFSKGLKLGTVFTSAMVSPCKDTLYPSACESALASIDGAQLKKTTEKVFDASLQMAVAGAHSARSMAYNFTVYHQKVAFGRPTAMDDCFELMDITLDLLNDVTNSNKKASSHDIQTWLSAAITNQVTCQESLATHGAGLASKDTMNDQAQSLMEHVSNSLALFKSVKGKKKSSTAGGGRKLLADGYPSWLSAADRRLLKASPEDIKADAVVAQDGTGTHTTINEALAFISQKYSTASSGGGGGGRSVIYLKAGTYNEHINIPTKQKNVMLMGDGKGKTVIIGSRSAGSGSSTYQSATVAAMGAGFIGKGLTIINSAGPGDHQAVALRVGADKSVVTQCSIQGYQDTLYTHSNRQFYRDNDIYGTVDFIFGNSAAVFQNCLIQPRHAGSGQKNSVTAQGRSDPNQNTGISIQSCNIECSSDIDGTPTYLGRPWHKYARVVVMESFLGGCINKDGWEPWSGSFAESTAYYAEYDNSGPGARPDDRVHWGGVHPSISSSEASKFTVSEFIVGDYWLPGTGVDYKAGL</sequence>
<proteinExistence type="predicted"/>
<keyword evidence="1" id="KW-0378">Hydrolase</keyword>
<reference evidence="2" key="1">
    <citation type="journal article" date="2022" name="Nat. Commun.">
        <title>Chromosome evolution and the genetic basis of agronomically important traits in greater yam.</title>
        <authorList>
            <person name="Bredeson J.V."/>
            <person name="Lyons J.B."/>
            <person name="Oniyinde I.O."/>
            <person name="Okereke N.R."/>
            <person name="Kolade O."/>
            <person name="Nnabue I."/>
            <person name="Nwadili C.O."/>
            <person name="Hribova E."/>
            <person name="Parker M."/>
            <person name="Nwogha J."/>
            <person name="Shu S."/>
            <person name="Carlson J."/>
            <person name="Kariba R."/>
            <person name="Muthemba S."/>
            <person name="Knop K."/>
            <person name="Barton G.J."/>
            <person name="Sherwood A.V."/>
            <person name="Lopez-Montes A."/>
            <person name="Asiedu R."/>
            <person name="Jamnadass R."/>
            <person name="Muchugi A."/>
            <person name="Goodstein D."/>
            <person name="Egesi C.N."/>
            <person name="Featherston J."/>
            <person name="Asfaw A."/>
            <person name="Simpson G.G."/>
            <person name="Dolezel J."/>
            <person name="Hendre P.S."/>
            <person name="Van Deynze A."/>
            <person name="Kumar P.L."/>
            <person name="Obidiegwu J.E."/>
            <person name="Bhattacharjee R."/>
            <person name="Rokhsar D.S."/>
        </authorList>
    </citation>
    <scope>NUCLEOTIDE SEQUENCE [LARGE SCALE GENOMIC DNA]</scope>
    <source>
        <strain evidence="2">cv. TDa95/00328</strain>
    </source>
</reference>